<accession>A0AAV2E190</accession>
<evidence type="ECO:0000313" key="2">
    <source>
        <dbReference type="Proteomes" id="UP001497516"/>
    </source>
</evidence>
<dbReference type="Proteomes" id="UP001497516">
    <property type="component" value="Chromosome 3"/>
</dbReference>
<organism evidence="1 2">
    <name type="scientific">Linum trigynum</name>
    <dbReference type="NCBI Taxonomy" id="586398"/>
    <lineage>
        <taxon>Eukaryota</taxon>
        <taxon>Viridiplantae</taxon>
        <taxon>Streptophyta</taxon>
        <taxon>Embryophyta</taxon>
        <taxon>Tracheophyta</taxon>
        <taxon>Spermatophyta</taxon>
        <taxon>Magnoliopsida</taxon>
        <taxon>eudicotyledons</taxon>
        <taxon>Gunneridae</taxon>
        <taxon>Pentapetalae</taxon>
        <taxon>rosids</taxon>
        <taxon>fabids</taxon>
        <taxon>Malpighiales</taxon>
        <taxon>Linaceae</taxon>
        <taxon>Linum</taxon>
    </lineage>
</organism>
<evidence type="ECO:0000313" key="1">
    <source>
        <dbReference type="EMBL" id="CAL1379587.1"/>
    </source>
</evidence>
<gene>
    <name evidence="1" type="ORF">LTRI10_LOCUS21099</name>
</gene>
<keyword evidence="2" id="KW-1185">Reference proteome</keyword>
<reference evidence="1 2" key="1">
    <citation type="submission" date="2024-04" db="EMBL/GenBank/DDBJ databases">
        <authorList>
            <person name="Fracassetti M."/>
        </authorList>
    </citation>
    <scope>NUCLEOTIDE SEQUENCE [LARGE SCALE GENOMIC DNA]</scope>
</reference>
<name>A0AAV2E190_9ROSI</name>
<dbReference type="EMBL" id="OZ034816">
    <property type="protein sequence ID" value="CAL1379587.1"/>
    <property type="molecule type" value="Genomic_DNA"/>
</dbReference>
<dbReference type="AlphaFoldDB" id="A0AAV2E190"/>
<protein>
    <submittedName>
        <fullName evidence="1">Uncharacterized protein</fullName>
    </submittedName>
</protein>
<sequence length="89" mass="10180">MAAKAAPRDREQYLPLYNERCLLIRARLIVAMWRWKTCSREESNLRTGAMQADDGRMSAGPLYYVSYLLKQDRTGADVIAWGLIQLQGS</sequence>
<proteinExistence type="predicted"/>